<dbReference type="InterPro" id="IPR037401">
    <property type="entry name" value="SnoaL-like"/>
</dbReference>
<gene>
    <name evidence="3" type="ORF">ACFO5Q_18355</name>
</gene>
<accession>A0ABV8UF03</accession>
<evidence type="ECO:0000313" key="3">
    <source>
        <dbReference type="EMBL" id="MFC4349817.1"/>
    </source>
</evidence>
<feature type="chain" id="PRO_5045575375" evidence="1">
    <location>
        <begin position="25"/>
        <end position="156"/>
    </location>
</feature>
<organism evidence="3 4">
    <name type="scientific">Kordiimonas lipolytica</name>
    <dbReference type="NCBI Taxonomy" id="1662421"/>
    <lineage>
        <taxon>Bacteria</taxon>
        <taxon>Pseudomonadati</taxon>
        <taxon>Pseudomonadota</taxon>
        <taxon>Alphaproteobacteria</taxon>
        <taxon>Kordiimonadales</taxon>
        <taxon>Kordiimonadaceae</taxon>
        <taxon>Kordiimonas</taxon>
    </lineage>
</organism>
<dbReference type="Gene3D" id="3.10.450.50">
    <property type="match status" value="1"/>
</dbReference>
<dbReference type="Pfam" id="PF12680">
    <property type="entry name" value="SnoaL_2"/>
    <property type="match status" value="1"/>
</dbReference>
<sequence>MKTKTFAYLTGSALALIAASTAHAGDEAQHALEAANLEKAIYCMDLLENKLDVDKAADECFGDPYIQHHPRLEDGRDSLIALFRARAKRYPEYSARIVRSAASGDLVWLHMHVKRSPEERGGAVVNIFRMKDGKMVEHWGVAMPVPETSKNDNGMF</sequence>
<reference evidence="4" key="1">
    <citation type="journal article" date="2019" name="Int. J. Syst. Evol. Microbiol.">
        <title>The Global Catalogue of Microorganisms (GCM) 10K type strain sequencing project: providing services to taxonomists for standard genome sequencing and annotation.</title>
        <authorList>
            <consortium name="The Broad Institute Genomics Platform"/>
            <consortium name="The Broad Institute Genome Sequencing Center for Infectious Disease"/>
            <person name="Wu L."/>
            <person name="Ma J."/>
        </authorList>
    </citation>
    <scope>NUCLEOTIDE SEQUENCE [LARGE SCALE GENOMIC DNA]</scope>
    <source>
        <strain evidence="4">CGMCC 1.15304</strain>
    </source>
</reference>
<keyword evidence="1" id="KW-0732">Signal</keyword>
<comment type="caution">
    <text evidence="3">The sequence shown here is derived from an EMBL/GenBank/DDBJ whole genome shotgun (WGS) entry which is preliminary data.</text>
</comment>
<dbReference type="RefSeq" id="WP_068144525.1">
    <property type="nucleotide sequence ID" value="NZ_JBHSCR010000036.1"/>
</dbReference>
<dbReference type="InterPro" id="IPR032710">
    <property type="entry name" value="NTF2-like_dom_sf"/>
</dbReference>
<dbReference type="Proteomes" id="UP001595776">
    <property type="component" value="Unassembled WGS sequence"/>
</dbReference>
<proteinExistence type="predicted"/>
<dbReference type="EMBL" id="JBHSCR010000036">
    <property type="protein sequence ID" value="MFC4349817.1"/>
    <property type="molecule type" value="Genomic_DNA"/>
</dbReference>
<feature type="signal peptide" evidence="1">
    <location>
        <begin position="1"/>
        <end position="24"/>
    </location>
</feature>
<protein>
    <submittedName>
        <fullName evidence="3">Nuclear transport factor 2 family protein</fullName>
    </submittedName>
</protein>
<keyword evidence="4" id="KW-1185">Reference proteome</keyword>
<dbReference type="SUPFAM" id="SSF54427">
    <property type="entry name" value="NTF2-like"/>
    <property type="match status" value="1"/>
</dbReference>
<evidence type="ECO:0000256" key="1">
    <source>
        <dbReference type="SAM" id="SignalP"/>
    </source>
</evidence>
<feature type="domain" description="SnoaL-like" evidence="2">
    <location>
        <begin position="51"/>
        <end position="138"/>
    </location>
</feature>
<name>A0ABV8UF03_9PROT</name>
<evidence type="ECO:0000259" key="2">
    <source>
        <dbReference type="Pfam" id="PF12680"/>
    </source>
</evidence>
<evidence type="ECO:0000313" key="4">
    <source>
        <dbReference type="Proteomes" id="UP001595776"/>
    </source>
</evidence>